<dbReference type="PANTHER" id="PTHR14359">
    <property type="entry name" value="HOMO-OLIGOMERIC FLAVIN CONTAINING CYS DECARBOXYLASE FAMILY"/>
    <property type="match status" value="1"/>
</dbReference>
<dbReference type="GO" id="GO:0015937">
    <property type="term" value="P:coenzyme A biosynthetic process"/>
    <property type="evidence" value="ECO:0007669"/>
    <property type="project" value="TreeGrafter"/>
</dbReference>
<dbReference type="RefSeq" id="WP_197005165.1">
    <property type="nucleotide sequence ID" value="NZ_BONS01000037.1"/>
</dbReference>
<dbReference type="AlphaFoldDB" id="A0A8J7GUK2"/>
<accession>A0A8J7GUK2</accession>
<feature type="domain" description="Flavoprotein" evidence="1">
    <location>
        <begin position="4"/>
        <end position="119"/>
    </location>
</feature>
<dbReference type="InterPro" id="IPR003382">
    <property type="entry name" value="Flavoprotein"/>
</dbReference>
<dbReference type="GO" id="GO:0071513">
    <property type="term" value="C:phosphopantothenoylcysteine decarboxylase complex"/>
    <property type="evidence" value="ECO:0007669"/>
    <property type="project" value="TreeGrafter"/>
</dbReference>
<evidence type="ECO:0000313" key="3">
    <source>
        <dbReference type="Proteomes" id="UP000622552"/>
    </source>
</evidence>
<dbReference type="PANTHER" id="PTHR14359:SF6">
    <property type="entry name" value="PHOSPHOPANTOTHENOYLCYSTEINE DECARBOXYLASE"/>
    <property type="match status" value="1"/>
</dbReference>
<gene>
    <name evidence="2" type="ORF">IW245_004597</name>
</gene>
<dbReference type="GO" id="GO:0010181">
    <property type="term" value="F:FMN binding"/>
    <property type="evidence" value="ECO:0007669"/>
    <property type="project" value="TreeGrafter"/>
</dbReference>
<name>A0A8J7GUK2_9ACTN</name>
<keyword evidence="3" id="KW-1185">Reference proteome</keyword>
<comment type="caution">
    <text evidence="2">The sequence shown here is derived from an EMBL/GenBank/DDBJ whole genome shotgun (WGS) entry which is preliminary data.</text>
</comment>
<evidence type="ECO:0000259" key="1">
    <source>
        <dbReference type="Pfam" id="PF02441"/>
    </source>
</evidence>
<dbReference type="GO" id="GO:0004633">
    <property type="term" value="F:phosphopantothenoylcysteine decarboxylase activity"/>
    <property type="evidence" value="ECO:0007669"/>
    <property type="project" value="TreeGrafter"/>
</dbReference>
<dbReference type="InterPro" id="IPR036551">
    <property type="entry name" value="Flavin_trans-like"/>
</dbReference>
<reference evidence="2" key="1">
    <citation type="submission" date="2020-11" db="EMBL/GenBank/DDBJ databases">
        <title>Sequencing the genomes of 1000 actinobacteria strains.</title>
        <authorList>
            <person name="Klenk H.-P."/>
        </authorList>
    </citation>
    <scope>NUCLEOTIDE SEQUENCE</scope>
    <source>
        <strain evidence="2">DSM 45356</strain>
    </source>
</reference>
<dbReference type="Proteomes" id="UP000622552">
    <property type="component" value="Unassembled WGS sequence"/>
</dbReference>
<evidence type="ECO:0000313" key="2">
    <source>
        <dbReference type="EMBL" id="MBG6138403.1"/>
    </source>
</evidence>
<protein>
    <recommendedName>
        <fullName evidence="1">Flavoprotein domain-containing protein</fullName>
    </recommendedName>
</protein>
<sequence length="181" mass="19308">MNTLYVIACGSPLAAGVGRLVALAQADGWDVCVIATPDGTKFIDTDALVLQTGHPVRSTYKNPDDPDVLPEPDAVIVAPATVNTINKWAAGICDTLALGLIVEAIGLGLPIVTMPFSNRAHAAHPAFGESLRRLESWGVRVLWDTPGHRPHEPRHGGHLVDSFPWHLAMEGLPRRAALSHA</sequence>
<dbReference type="EMBL" id="JADOUF010000001">
    <property type="protein sequence ID" value="MBG6138403.1"/>
    <property type="molecule type" value="Genomic_DNA"/>
</dbReference>
<proteinExistence type="predicted"/>
<dbReference type="Pfam" id="PF02441">
    <property type="entry name" value="Flavoprotein"/>
    <property type="match status" value="1"/>
</dbReference>
<organism evidence="2 3">
    <name type="scientific">Longispora fulva</name>
    <dbReference type="NCBI Taxonomy" id="619741"/>
    <lineage>
        <taxon>Bacteria</taxon>
        <taxon>Bacillati</taxon>
        <taxon>Actinomycetota</taxon>
        <taxon>Actinomycetes</taxon>
        <taxon>Micromonosporales</taxon>
        <taxon>Micromonosporaceae</taxon>
        <taxon>Longispora</taxon>
    </lineage>
</organism>
<dbReference type="SUPFAM" id="SSF52507">
    <property type="entry name" value="Homo-oligomeric flavin-containing Cys decarboxylases, HFCD"/>
    <property type="match status" value="1"/>
</dbReference>
<dbReference type="Gene3D" id="3.40.50.1950">
    <property type="entry name" value="Flavin prenyltransferase-like"/>
    <property type="match status" value="1"/>
</dbReference>